<dbReference type="SUPFAM" id="SSF142019">
    <property type="entry name" value="Nqo1 FMN-binding domain-like"/>
    <property type="match status" value="1"/>
</dbReference>
<keyword evidence="6" id="KW-0288">FMN</keyword>
<dbReference type="CTD" id="36695"/>
<comment type="cofactor">
    <cofactor evidence="1">
        <name>FMN</name>
        <dbReference type="ChEBI" id="CHEBI:58210"/>
    </cofactor>
</comment>
<comment type="cofactor">
    <cofactor evidence="2">
        <name>[4Fe-4S] cluster</name>
        <dbReference type="ChEBI" id="CHEBI:49883"/>
    </cofactor>
</comment>
<dbReference type="InterPro" id="IPR019575">
    <property type="entry name" value="Nuop51_4Fe4S-bd"/>
</dbReference>
<dbReference type="InterPro" id="IPR050837">
    <property type="entry name" value="ComplexI_51kDa_subunit"/>
</dbReference>
<dbReference type="InterPro" id="IPR011538">
    <property type="entry name" value="Nuo51_FMN-bd"/>
</dbReference>
<evidence type="ECO:0000256" key="1">
    <source>
        <dbReference type="ARBA" id="ARBA00001917"/>
    </source>
</evidence>
<dbReference type="OMA" id="CKQCTYC"/>
<dbReference type="Gene3D" id="3.40.50.11540">
    <property type="entry name" value="NADH-ubiquinone oxidoreductase 51kDa subunit"/>
    <property type="match status" value="1"/>
</dbReference>
<evidence type="ECO:0000259" key="11">
    <source>
        <dbReference type="SMART" id="SM00928"/>
    </source>
</evidence>
<dbReference type="FunCoup" id="B3MEV8">
    <property type="interactions" value="139"/>
</dbReference>
<evidence type="ECO:0000256" key="9">
    <source>
        <dbReference type="ARBA" id="ARBA00023014"/>
    </source>
</evidence>
<dbReference type="Pfam" id="PF22461">
    <property type="entry name" value="SLBB_2"/>
    <property type="match status" value="1"/>
</dbReference>
<dbReference type="HOGENOM" id="CLU_014881_1_1_1"/>
<dbReference type="SUPFAM" id="SSF140490">
    <property type="entry name" value="Nqo1C-terminal domain-like"/>
    <property type="match status" value="1"/>
</dbReference>
<dbReference type="Pfam" id="PF10589">
    <property type="entry name" value="NADH_4Fe-4S"/>
    <property type="match status" value="1"/>
</dbReference>
<dbReference type="FunFam" id="3.40.50.11540:FF:000005">
    <property type="entry name" value="Hydrogenase subunit HymB, putative"/>
    <property type="match status" value="1"/>
</dbReference>
<dbReference type="EMBL" id="CH902619">
    <property type="protein sequence ID" value="EDV36579.1"/>
    <property type="molecule type" value="Genomic_DNA"/>
</dbReference>
<dbReference type="InParanoid" id="B3MEV8"/>
<keyword evidence="4" id="KW-0004">4Fe-4S</keyword>
<evidence type="ECO:0000256" key="5">
    <source>
        <dbReference type="ARBA" id="ARBA00022630"/>
    </source>
</evidence>
<feature type="region of interest" description="Disordered" evidence="10">
    <location>
        <begin position="22"/>
        <end position="81"/>
    </location>
</feature>
<dbReference type="GO" id="GO:0005739">
    <property type="term" value="C:mitochondrion"/>
    <property type="evidence" value="ECO:0007669"/>
    <property type="project" value="GOC"/>
</dbReference>
<keyword evidence="9" id="KW-0411">Iron-sulfur</keyword>
<evidence type="ECO:0000256" key="10">
    <source>
        <dbReference type="SAM" id="MobiDB-lite"/>
    </source>
</evidence>
<dbReference type="InterPro" id="IPR054765">
    <property type="entry name" value="SLBB_dom"/>
</dbReference>
<dbReference type="PANTHER" id="PTHR11780">
    <property type="entry name" value="NADH-UBIQUINONE OXIDOREDUCTASE FLAVOPROTEIN 1 NDUFV1"/>
    <property type="match status" value="1"/>
</dbReference>
<dbReference type="GeneID" id="6494737"/>
<organism evidence="12 13">
    <name type="scientific">Drosophila ananassae</name>
    <name type="common">Fruit fly</name>
    <dbReference type="NCBI Taxonomy" id="7217"/>
    <lineage>
        <taxon>Eukaryota</taxon>
        <taxon>Metazoa</taxon>
        <taxon>Ecdysozoa</taxon>
        <taxon>Arthropoda</taxon>
        <taxon>Hexapoda</taxon>
        <taxon>Insecta</taxon>
        <taxon>Pterygota</taxon>
        <taxon>Neoptera</taxon>
        <taxon>Endopterygota</taxon>
        <taxon>Diptera</taxon>
        <taxon>Brachycera</taxon>
        <taxon>Muscomorpha</taxon>
        <taxon>Ephydroidea</taxon>
        <taxon>Drosophilidae</taxon>
        <taxon>Drosophila</taxon>
        <taxon>Sophophora</taxon>
    </lineage>
</organism>
<dbReference type="PhylomeDB" id="B3MEV8"/>
<name>B3MEV8_DROAN</name>
<dbReference type="eggNOG" id="KOG2658">
    <property type="taxonomic scope" value="Eukaryota"/>
</dbReference>
<gene>
    <name evidence="12" type="primary">Dana\GF11875</name>
    <name evidence="12" type="synonym">dana_GLEANR_11896</name>
    <name evidence="12" type="ORF">GF11875</name>
</gene>
<feature type="domain" description="NADH-ubiquinone oxidoreductase 51kDa subunit iron-sulphur binding" evidence="11">
    <location>
        <begin position="414"/>
        <end position="459"/>
    </location>
</feature>
<dbReference type="Gene3D" id="3.10.20.600">
    <property type="match status" value="1"/>
</dbReference>
<dbReference type="NCBIfam" id="NF010120">
    <property type="entry name" value="PRK13596.1"/>
    <property type="match status" value="1"/>
</dbReference>
<dbReference type="PANTHER" id="PTHR11780:SF10">
    <property type="entry name" value="NADH DEHYDROGENASE [UBIQUINONE] FLAVOPROTEIN 1, MITOCHONDRIAL"/>
    <property type="match status" value="1"/>
</dbReference>
<dbReference type="GO" id="GO:0051539">
    <property type="term" value="F:4 iron, 4 sulfur cluster binding"/>
    <property type="evidence" value="ECO:0007669"/>
    <property type="project" value="UniProtKB-KW"/>
</dbReference>
<dbReference type="InterPro" id="IPR037225">
    <property type="entry name" value="Nuo51_FMN-bd_sf"/>
</dbReference>
<keyword evidence="5" id="KW-0285">Flavoprotein</keyword>
<dbReference type="Proteomes" id="UP000007801">
    <property type="component" value="Unassembled WGS sequence"/>
</dbReference>
<reference evidence="12 13" key="1">
    <citation type="journal article" date="2007" name="Nature">
        <title>Evolution of genes and genomes on the Drosophila phylogeny.</title>
        <authorList>
            <consortium name="Drosophila 12 Genomes Consortium"/>
            <person name="Clark A.G."/>
            <person name="Eisen M.B."/>
            <person name="Smith D.R."/>
            <person name="Bergman C.M."/>
            <person name="Oliver B."/>
            <person name="Markow T.A."/>
            <person name="Kaufman T.C."/>
            <person name="Kellis M."/>
            <person name="Gelbart W."/>
            <person name="Iyer V.N."/>
            <person name="Pollard D.A."/>
            <person name="Sackton T.B."/>
            <person name="Larracuente A.M."/>
            <person name="Singh N.D."/>
            <person name="Abad J.P."/>
            <person name="Abt D.N."/>
            <person name="Adryan B."/>
            <person name="Aguade M."/>
            <person name="Akashi H."/>
            <person name="Anderson W.W."/>
            <person name="Aquadro C.F."/>
            <person name="Ardell D.H."/>
            <person name="Arguello R."/>
            <person name="Artieri C.G."/>
            <person name="Barbash D.A."/>
            <person name="Barker D."/>
            <person name="Barsanti P."/>
            <person name="Batterham P."/>
            <person name="Batzoglou S."/>
            <person name="Begun D."/>
            <person name="Bhutkar A."/>
            <person name="Blanco E."/>
            <person name="Bosak S.A."/>
            <person name="Bradley R.K."/>
            <person name="Brand A.D."/>
            <person name="Brent M.R."/>
            <person name="Brooks A.N."/>
            <person name="Brown R.H."/>
            <person name="Butlin R.K."/>
            <person name="Caggese C."/>
            <person name="Calvi B.R."/>
            <person name="Bernardo de Carvalho A."/>
            <person name="Caspi A."/>
            <person name="Castrezana S."/>
            <person name="Celniker S.E."/>
            <person name="Chang J.L."/>
            <person name="Chapple C."/>
            <person name="Chatterji S."/>
            <person name="Chinwalla A."/>
            <person name="Civetta A."/>
            <person name="Clifton S.W."/>
            <person name="Comeron J.M."/>
            <person name="Costello J.C."/>
            <person name="Coyne J.A."/>
            <person name="Daub J."/>
            <person name="David R.G."/>
            <person name="Delcher A.L."/>
            <person name="Delehaunty K."/>
            <person name="Do C.B."/>
            <person name="Ebling H."/>
            <person name="Edwards K."/>
            <person name="Eickbush T."/>
            <person name="Evans J.D."/>
            <person name="Filipski A."/>
            <person name="Findeiss S."/>
            <person name="Freyhult E."/>
            <person name="Fulton L."/>
            <person name="Fulton R."/>
            <person name="Garcia A.C."/>
            <person name="Gardiner A."/>
            <person name="Garfield D.A."/>
            <person name="Garvin B.E."/>
            <person name="Gibson G."/>
            <person name="Gilbert D."/>
            <person name="Gnerre S."/>
            <person name="Godfrey J."/>
            <person name="Good R."/>
            <person name="Gotea V."/>
            <person name="Gravely B."/>
            <person name="Greenberg A.J."/>
            <person name="Griffiths-Jones S."/>
            <person name="Gross S."/>
            <person name="Guigo R."/>
            <person name="Gustafson E.A."/>
            <person name="Haerty W."/>
            <person name="Hahn M.W."/>
            <person name="Halligan D.L."/>
            <person name="Halpern A.L."/>
            <person name="Halter G.M."/>
            <person name="Han M.V."/>
            <person name="Heger A."/>
            <person name="Hillier L."/>
            <person name="Hinrichs A.S."/>
            <person name="Holmes I."/>
            <person name="Hoskins R.A."/>
            <person name="Hubisz M.J."/>
            <person name="Hultmark D."/>
            <person name="Huntley M.A."/>
            <person name="Jaffe D.B."/>
            <person name="Jagadeeshan S."/>
            <person name="Jeck W.R."/>
            <person name="Johnson J."/>
            <person name="Jones C.D."/>
            <person name="Jordan W.C."/>
            <person name="Karpen G.H."/>
            <person name="Kataoka E."/>
            <person name="Keightley P.D."/>
            <person name="Kheradpour P."/>
            <person name="Kirkness E.F."/>
            <person name="Koerich L.B."/>
            <person name="Kristiansen K."/>
            <person name="Kudrna D."/>
            <person name="Kulathinal R.J."/>
            <person name="Kumar S."/>
            <person name="Kwok R."/>
            <person name="Lander E."/>
            <person name="Langley C.H."/>
            <person name="Lapoint R."/>
            <person name="Lazzaro B.P."/>
            <person name="Lee S.J."/>
            <person name="Levesque L."/>
            <person name="Li R."/>
            <person name="Lin C.F."/>
            <person name="Lin M.F."/>
            <person name="Lindblad-Toh K."/>
            <person name="Llopart A."/>
            <person name="Long M."/>
            <person name="Low L."/>
            <person name="Lozovsky E."/>
            <person name="Lu J."/>
            <person name="Luo M."/>
            <person name="Machado C.A."/>
            <person name="Makalowski W."/>
            <person name="Marzo M."/>
            <person name="Matsuda M."/>
            <person name="Matzkin L."/>
            <person name="McAllister B."/>
            <person name="McBride C.S."/>
            <person name="McKernan B."/>
            <person name="McKernan K."/>
            <person name="Mendez-Lago M."/>
            <person name="Minx P."/>
            <person name="Mollenhauer M.U."/>
            <person name="Montooth K."/>
            <person name="Mount S.M."/>
            <person name="Mu X."/>
            <person name="Myers E."/>
            <person name="Negre B."/>
            <person name="Newfeld S."/>
            <person name="Nielsen R."/>
            <person name="Noor M.A."/>
            <person name="O'Grady P."/>
            <person name="Pachter L."/>
            <person name="Papaceit M."/>
            <person name="Parisi M.J."/>
            <person name="Parisi M."/>
            <person name="Parts L."/>
            <person name="Pedersen J.S."/>
            <person name="Pesole G."/>
            <person name="Phillippy A.M."/>
            <person name="Ponting C.P."/>
            <person name="Pop M."/>
            <person name="Porcelli D."/>
            <person name="Powell J.R."/>
            <person name="Prohaska S."/>
            <person name="Pruitt K."/>
            <person name="Puig M."/>
            <person name="Quesneville H."/>
            <person name="Ram K.R."/>
            <person name="Rand D."/>
            <person name="Rasmussen M.D."/>
            <person name="Reed L.K."/>
            <person name="Reenan R."/>
            <person name="Reily A."/>
            <person name="Remington K.A."/>
            <person name="Rieger T.T."/>
            <person name="Ritchie M.G."/>
            <person name="Robin C."/>
            <person name="Rogers Y.H."/>
            <person name="Rohde C."/>
            <person name="Rozas J."/>
            <person name="Rubenfield M.J."/>
            <person name="Ruiz A."/>
            <person name="Russo S."/>
            <person name="Salzberg S.L."/>
            <person name="Sanchez-Gracia A."/>
            <person name="Saranga D.J."/>
            <person name="Sato H."/>
            <person name="Schaeffer S.W."/>
            <person name="Schatz M.C."/>
            <person name="Schlenke T."/>
            <person name="Schwartz R."/>
            <person name="Segarra C."/>
            <person name="Singh R.S."/>
            <person name="Sirot L."/>
            <person name="Sirota M."/>
            <person name="Sisneros N.B."/>
            <person name="Smith C.D."/>
            <person name="Smith T.F."/>
            <person name="Spieth J."/>
            <person name="Stage D.E."/>
            <person name="Stark A."/>
            <person name="Stephan W."/>
            <person name="Strausberg R.L."/>
            <person name="Strempel S."/>
            <person name="Sturgill D."/>
            <person name="Sutton G."/>
            <person name="Sutton G.G."/>
            <person name="Tao W."/>
            <person name="Teichmann S."/>
            <person name="Tobari Y.N."/>
            <person name="Tomimura Y."/>
            <person name="Tsolas J.M."/>
            <person name="Valente V.L."/>
            <person name="Venter E."/>
            <person name="Venter J.C."/>
            <person name="Vicario S."/>
            <person name="Vieira F.G."/>
            <person name="Vilella A.J."/>
            <person name="Villasante A."/>
            <person name="Walenz B."/>
            <person name="Wang J."/>
            <person name="Wasserman M."/>
            <person name="Watts T."/>
            <person name="Wilson D."/>
            <person name="Wilson R.K."/>
            <person name="Wing R.A."/>
            <person name="Wolfner M.F."/>
            <person name="Wong A."/>
            <person name="Wong G.K."/>
            <person name="Wu C.I."/>
            <person name="Wu G."/>
            <person name="Yamamoto D."/>
            <person name="Yang H.P."/>
            <person name="Yang S.P."/>
            <person name="Yorke J.A."/>
            <person name="Yoshida K."/>
            <person name="Zdobnov E."/>
            <person name="Zhang P."/>
            <person name="Zhang Y."/>
            <person name="Zimin A.V."/>
            <person name="Baldwin J."/>
            <person name="Abdouelleil A."/>
            <person name="Abdulkadir J."/>
            <person name="Abebe A."/>
            <person name="Abera B."/>
            <person name="Abreu J."/>
            <person name="Acer S.C."/>
            <person name="Aftuck L."/>
            <person name="Alexander A."/>
            <person name="An P."/>
            <person name="Anderson E."/>
            <person name="Anderson S."/>
            <person name="Arachi H."/>
            <person name="Azer M."/>
            <person name="Bachantsang P."/>
            <person name="Barry A."/>
            <person name="Bayul T."/>
            <person name="Berlin A."/>
            <person name="Bessette D."/>
            <person name="Bloom T."/>
            <person name="Blye J."/>
            <person name="Boguslavskiy L."/>
            <person name="Bonnet C."/>
            <person name="Boukhgalter B."/>
            <person name="Bourzgui I."/>
            <person name="Brown A."/>
            <person name="Cahill P."/>
            <person name="Channer S."/>
            <person name="Cheshatsang Y."/>
            <person name="Chuda L."/>
            <person name="Citroen M."/>
            <person name="Collymore A."/>
            <person name="Cooke P."/>
            <person name="Costello M."/>
            <person name="D'Aco K."/>
            <person name="Daza R."/>
            <person name="De Haan G."/>
            <person name="DeGray S."/>
            <person name="DeMaso C."/>
            <person name="Dhargay N."/>
            <person name="Dooley K."/>
            <person name="Dooley E."/>
            <person name="Doricent M."/>
            <person name="Dorje P."/>
            <person name="Dorjee K."/>
            <person name="Dupes A."/>
            <person name="Elong R."/>
            <person name="Falk J."/>
            <person name="Farina A."/>
            <person name="Faro S."/>
            <person name="Ferguson D."/>
            <person name="Fisher S."/>
            <person name="Foley C.D."/>
            <person name="Franke A."/>
            <person name="Friedrich D."/>
            <person name="Gadbois L."/>
            <person name="Gearin G."/>
            <person name="Gearin C.R."/>
            <person name="Giannoukos G."/>
            <person name="Goode T."/>
            <person name="Graham J."/>
            <person name="Grandbois E."/>
            <person name="Grewal S."/>
            <person name="Gyaltsen K."/>
            <person name="Hafez N."/>
            <person name="Hagos B."/>
            <person name="Hall J."/>
            <person name="Henson C."/>
            <person name="Hollinger A."/>
            <person name="Honan T."/>
            <person name="Huard M.D."/>
            <person name="Hughes L."/>
            <person name="Hurhula B."/>
            <person name="Husby M.E."/>
            <person name="Kamat A."/>
            <person name="Kanga B."/>
            <person name="Kashin S."/>
            <person name="Khazanovich D."/>
            <person name="Kisner P."/>
            <person name="Lance K."/>
            <person name="Lara M."/>
            <person name="Lee W."/>
            <person name="Lennon N."/>
            <person name="Letendre F."/>
            <person name="LeVine R."/>
            <person name="Lipovsky A."/>
            <person name="Liu X."/>
            <person name="Liu J."/>
            <person name="Liu S."/>
            <person name="Lokyitsang T."/>
            <person name="Lokyitsang Y."/>
            <person name="Lubonja R."/>
            <person name="Lui A."/>
            <person name="MacDonald P."/>
            <person name="Magnisalis V."/>
            <person name="Maru K."/>
            <person name="Matthews C."/>
            <person name="McCusker W."/>
            <person name="McDonough S."/>
            <person name="Mehta T."/>
            <person name="Meldrim J."/>
            <person name="Meneus L."/>
            <person name="Mihai O."/>
            <person name="Mihalev A."/>
            <person name="Mihova T."/>
            <person name="Mittelman R."/>
            <person name="Mlenga V."/>
            <person name="Montmayeur A."/>
            <person name="Mulrain L."/>
            <person name="Navidi A."/>
            <person name="Naylor J."/>
            <person name="Negash T."/>
            <person name="Nguyen T."/>
            <person name="Nguyen N."/>
            <person name="Nicol R."/>
            <person name="Norbu C."/>
            <person name="Norbu N."/>
            <person name="Novod N."/>
            <person name="O'Neill B."/>
            <person name="Osman S."/>
            <person name="Markiewicz E."/>
            <person name="Oyono O.L."/>
            <person name="Patti C."/>
            <person name="Phunkhang P."/>
            <person name="Pierre F."/>
            <person name="Priest M."/>
            <person name="Raghuraman S."/>
            <person name="Rege F."/>
            <person name="Reyes R."/>
            <person name="Rise C."/>
            <person name="Rogov P."/>
            <person name="Ross K."/>
            <person name="Ryan E."/>
            <person name="Settipalli S."/>
            <person name="Shea T."/>
            <person name="Sherpa N."/>
            <person name="Shi L."/>
            <person name="Shih D."/>
            <person name="Sparrow T."/>
            <person name="Spaulding J."/>
            <person name="Stalker J."/>
            <person name="Stange-Thomann N."/>
            <person name="Stavropoulos S."/>
            <person name="Stone C."/>
            <person name="Strader C."/>
            <person name="Tesfaye S."/>
            <person name="Thomson T."/>
            <person name="Thoulutsang Y."/>
            <person name="Thoulutsang D."/>
            <person name="Topham K."/>
            <person name="Topping I."/>
            <person name="Tsamla T."/>
            <person name="Vassiliev H."/>
            <person name="Vo A."/>
            <person name="Wangchuk T."/>
            <person name="Wangdi T."/>
            <person name="Weiand M."/>
            <person name="Wilkinson J."/>
            <person name="Wilson A."/>
            <person name="Yadav S."/>
            <person name="Young G."/>
            <person name="Yu Q."/>
            <person name="Zembek L."/>
            <person name="Zhong D."/>
            <person name="Zimmer A."/>
            <person name="Zwirko Z."/>
            <person name="Jaffe D.B."/>
            <person name="Alvarez P."/>
            <person name="Brockman W."/>
            <person name="Butler J."/>
            <person name="Chin C."/>
            <person name="Gnerre S."/>
            <person name="Grabherr M."/>
            <person name="Kleber M."/>
            <person name="Mauceli E."/>
            <person name="MacCallum I."/>
        </authorList>
    </citation>
    <scope>NUCLEOTIDE SEQUENCE [LARGE SCALE GENOMIC DNA]</scope>
    <source>
        <strain evidence="13">Tucson 14024-0371.13</strain>
    </source>
</reference>
<evidence type="ECO:0000313" key="13">
    <source>
        <dbReference type="Proteomes" id="UP000007801"/>
    </source>
</evidence>
<dbReference type="STRING" id="7217.B3MEV8"/>
<dbReference type="FunFam" id="3.10.20.600:FF:000001">
    <property type="entry name" value="NADH dehydrogenase [ubiquinone] flavoprotein 1, mitochondrial"/>
    <property type="match status" value="1"/>
</dbReference>
<dbReference type="SMR" id="B3MEV8"/>
<dbReference type="GO" id="GO:0046872">
    <property type="term" value="F:metal ion binding"/>
    <property type="evidence" value="ECO:0007669"/>
    <property type="project" value="UniProtKB-KW"/>
</dbReference>
<dbReference type="SMART" id="SM00928">
    <property type="entry name" value="NADH_4Fe-4S"/>
    <property type="match status" value="1"/>
</dbReference>
<evidence type="ECO:0000256" key="4">
    <source>
        <dbReference type="ARBA" id="ARBA00022485"/>
    </source>
</evidence>
<evidence type="ECO:0000256" key="3">
    <source>
        <dbReference type="ARBA" id="ARBA00007523"/>
    </source>
</evidence>
<keyword evidence="7" id="KW-0479">Metal-binding</keyword>
<proteinExistence type="inferred from homology"/>
<protein>
    <recommendedName>
        <fullName evidence="11">NADH-ubiquinone oxidoreductase 51kDa subunit iron-sulphur binding domain-containing protein</fullName>
    </recommendedName>
</protein>
<sequence>MIRKHLKAMTRQLTSIWALPRRLAQSASQAAAKKPEPSGKPAPQAAAKKPAKPAKPAKDAKKPGRVKIPPPKGSLTNDKTCFGPLKDSDRIFQNLYGRHDWRLKGACQRGDWHKTGDILELGPDWMMDQIKQSALRGRGGAGFYCATKWEFLKQVKSEKVPKMLVVNCAEGEPGTCKDREILRHEPHKLIEGILLAGVTIGCGRAIIYIRNRFYNEACNLHYALAEAYHHGLVGDGACGTDIKFDIMIQRGDRYLCGEETAMLNCLMGELGRPRRRPPFLTEKGYFNHPCLVVNAESLSVLPTLLRRGPCWWTGLGRSYNAGTKLFCISGEVNNPCTVEEEMSMPMREIIELHAGGVQGGWENLLAVFPGGLSTALLGPEAAGGVMMDFDCLEAAGSGLGCGSIIVMSKKCDPLAIMHRAIEFYEEHTCKQCTYCRDGAIWLPELFGRFATGQAHPHEIDWTSVIADKIKNSRPICALGVSQAITAESMVRMFSEQINQRIVKFAEGADKGGKDGKDKKC</sequence>
<keyword evidence="13" id="KW-1185">Reference proteome</keyword>
<keyword evidence="8" id="KW-0408">Iron</keyword>
<evidence type="ECO:0000256" key="7">
    <source>
        <dbReference type="ARBA" id="ARBA00022723"/>
    </source>
</evidence>
<dbReference type="OrthoDB" id="42889at2759"/>
<dbReference type="Gene3D" id="1.20.1440.230">
    <property type="entry name" value="NADH-ubiquinone oxidoreductase 51kDa subunit, iron-sulphur binding domain"/>
    <property type="match status" value="1"/>
</dbReference>
<comment type="similarity">
    <text evidence="3">Belongs to the complex I 51 kDa subunit family.</text>
</comment>
<dbReference type="AlphaFoldDB" id="B3MEV8"/>
<dbReference type="KEGG" id="dan:6494737"/>
<evidence type="ECO:0000256" key="6">
    <source>
        <dbReference type="ARBA" id="ARBA00022643"/>
    </source>
</evidence>
<dbReference type="Pfam" id="PF01512">
    <property type="entry name" value="Complex1_51K"/>
    <property type="match status" value="1"/>
</dbReference>
<evidence type="ECO:0000256" key="2">
    <source>
        <dbReference type="ARBA" id="ARBA00001966"/>
    </source>
</evidence>
<evidence type="ECO:0000313" key="12">
    <source>
        <dbReference type="EMBL" id="EDV36579.1"/>
    </source>
</evidence>
<dbReference type="InterPro" id="IPR037207">
    <property type="entry name" value="Nuop51_4Fe4S-bd_sf"/>
</dbReference>
<accession>B3MEV8</accession>
<dbReference type="GO" id="GO:0006120">
    <property type="term" value="P:mitochondrial electron transport, NADH to ubiquinone"/>
    <property type="evidence" value="ECO:0007669"/>
    <property type="project" value="TreeGrafter"/>
</dbReference>
<dbReference type="SUPFAM" id="SSF142984">
    <property type="entry name" value="Nqo1 middle domain-like"/>
    <property type="match status" value="1"/>
</dbReference>
<evidence type="ECO:0000256" key="8">
    <source>
        <dbReference type="ARBA" id="ARBA00023004"/>
    </source>
</evidence>